<accession>A0A8K0EPG8</accession>
<organism evidence="1 2">
    <name type="scientific">Branchiostoma lanceolatum</name>
    <name type="common">Common lancelet</name>
    <name type="synonym">Amphioxus lanceolatum</name>
    <dbReference type="NCBI Taxonomy" id="7740"/>
    <lineage>
        <taxon>Eukaryota</taxon>
        <taxon>Metazoa</taxon>
        <taxon>Chordata</taxon>
        <taxon>Cephalochordata</taxon>
        <taxon>Leptocardii</taxon>
        <taxon>Amphioxiformes</taxon>
        <taxon>Branchiostomatidae</taxon>
        <taxon>Branchiostoma</taxon>
    </lineage>
</organism>
<name>A0A8K0EPG8_BRALA</name>
<dbReference type="Proteomes" id="UP000838412">
    <property type="component" value="Chromosome 4"/>
</dbReference>
<keyword evidence="2" id="KW-1185">Reference proteome</keyword>
<reference evidence="1" key="1">
    <citation type="submission" date="2022-01" db="EMBL/GenBank/DDBJ databases">
        <authorList>
            <person name="Braso-Vives M."/>
        </authorList>
    </citation>
    <scope>NUCLEOTIDE SEQUENCE</scope>
</reference>
<dbReference type="AlphaFoldDB" id="A0A8K0EPG8"/>
<evidence type="ECO:0000313" key="1">
    <source>
        <dbReference type="EMBL" id="CAH1261415.1"/>
    </source>
</evidence>
<protein>
    <submittedName>
        <fullName evidence="1">Hypp2347 protein</fullName>
    </submittedName>
</protein>
<dbReference type="EMBL" id="OV696689">
    <property type="protein sequence ID" value="CAH1261415.1"/>
    <property type="molecule type" value="Genomic_DNA"/>
</dbReference>
<sequence length="73" mass="7972">MLAPPERPPTAQPEGLLPVPGCYRGVGNWIQALDCVLLECLPSPSWQRGSAESKVCLPANLRRFGPGLVPWDY</sequence>
<gene>
    <name evidence="1" type="primary">Hypp2347</name>
    <name evidence="1" type="ORF">BLAG_LOCUS16841</name>
</gene>
<evidence type="ECO:0000313" key="2">
    <source>
        <dbReference type="Proteomes" id="UP000838412"/>
    </source>
</evidence>
<proteinExistence type="predicted"/>